<sequence length="262" mass="28549">MSEPDTDFDDTDTDANAARTGDPLLEVSNLSATVQGFEVTHGLDLEVREGEAVALVGRNGAGKTSTFRSIMGLTPVANGSIRFKGEELLDLRPELIPHRGIGYQPENRDLFTGMTVEENFRLPIWTAGSARGIEDEDAAVEDIFDLFTELDNRRNAEVQNLSGGQGKMTAVGRALALKPDLLILDEPLEGLAPVVVENLKSYIHEIIDRDISVLIAESNASHVPEMVDRMYVIERGEIVDSGDPEVLAEDDEIQMLMQGGGE</sequence>
<evidence type="ECO:0000256" key="4">
    <source>
        <dbReference type="ARBA" id="ARBA00022840"/>
    </source>
</evidence>
<keyword evidence="5" id="KW-0029">Amino-acid transport</keyword>
<dbReference type="InterPro" id="IPR003439">
    <property type="entry name" value="ABC_transporter-like_ATP-bd"/>
</dbReference>
<dbReference type="InterPro" id="IPR052156">
    <property type="entry name" value="BCAA_Transport_ATP-bd_LivF"/>
</dbReference>
<name>L9VK83_9EURY</name>
<dbReference type="PANTHER" id="PTHR43820:SF4">
    <property type="entry name" value="HIGH-AFFINITY BRANCHED-CHAIN AMINO ACID TRANSPORT ATP-BINDING PROTEIN LIVF"/>
    <property type="match status" value="1"/>
</dbReference>
<dbReference type="GO" id="GO:0015658">
    <property type="term" value="F:branched-chain amino acid transmembrane transporter activity"/>
    <property type="evidence" value="ECO:0007669"/>
    <property type="project" value="TreeGrafter"/>
</dbReference>
<dbReference type="AlphaFoldDB" id="L9VK83"/>
<comment type="caution">
    <text evidence="8">The sequence shown here is derived from an EMBL/GenBank/DDBJ whole genome shotgun (WGS) entry which is preliminary data.</text>
</comment>
<dbReference type="InterPro" id="IPR027417">
    <property type="entry name" value="P-loop_NTPase"/>
</dbReference>
<dbReference type="CDD" id="cd03224">
    <property type="entry name" value="ABC_TM1139_LivF_branched"/>
    <property type="match status" value="1"/>
</dbReference>
<evidence type="ECO:0000256" key="6">
    <source>
        <dbReference type="SAM" id="MobiDB-lite"/>
    </source>
</evidence>
<evidence type="ECO:0000259" key="7">
    <source>
        <dbReference type="PROSITE" id="PS50893"/>
    </source>
</evidence>
<dbReference type="Proteomes" id="UP000011599">
    <property type="component" value="Unassembled WGS sequence"/>
</dbReference>
<reference evidence="8 9" key="1">
    <citation type="journal article" date="2014" name="PLoS Genet.">
        <title>Phylogenetically driven sequencing of extremely halophilic archaea reveals strategies for static and dynamic osmo-response.</title>
        <authorList>
            <person name="Becker E.A."/>
            <person name="Seitzer P.M."/>
            <person name="Tritt A."/>
            <person name="Larsen D."/>
            <person name="Krusor M."/>
            <person name="Yao A.I."/>
            <person name="Wu D."/>
            <person name="Madern D."/>
            <person name="Eisen J.A."/>
            <person name="Darling A.E."/>
            <person name="Facciotti M.T."/>
        </authorList>
    </citation>
    <scope>NUCLEOTIDE SEQUENCE [LARGE SCALE GENOMIC DNA]</scope>
    <source>
        <strain evidence="8 9">GA33</strain>
    </source>
</reference>
<accession>L9VK83</accession>
<evidence type="ECO:0000256" key="5">
    <source>
        <dbReference type="ARBA" id="ARBA00022970"/>
    </source>
</evidence>
<gene>
    <name evidence="8" type="ORF">C496_20375</name>
</gene>
<dbReference type="Pfam" id="PF00005">
    <property type="entry name" value="ABC_tran"/>
    <property type="match status" value="1"/>
</dbReference>
<dbReference type="eggNOG" id="arCOG00924">
    <property type="taxonomic scope" value="Archaea"/>
</dbReference>
<keyword evidence="4 8" id="KW-0067">ATP-binding</keyword>
<dbReference type="GO" id="GO:0016887">
    <property type="term" value="F:ATP hydrolysis activity"/>
    <property type="evidence" value="ECO:0007669"/>
    <property type="project" value="InterPro"/>
</dbReference>
<feature type="region of interest" description="Disordered" evidence="6">
    <location>
        <begin position="1"/>
        <end position="20"/>
    </location>
</feature>
<keyword evidence="2" id="KW-0813">Transport</keyword>
<evidence type="ECO:0000256" key="1">
    <source>
        <dbReference type="ARBA" id="ARBA00005417"/>
    </source>
</evidence>
<evidence type="ECO:0000256" key="3">
    <source>
        <dbReference type="ARBA" id="ARBA00022741"/>
    </source>
</evidence>
<evidence type="ECO:0000313" key="8">
    <source>
        <dbReference type="EMBL" id="ELY37481.1"/>
    </source>
</evidence>
<dbReference type="GO" id="GO:0015807">
    <property type="term" value="P:L-amino acid transport"/>
    <property type="evidence" value="ECO:0007669"/>
    <property type="project" value="TreeGrafter"/>
</dbReference>
<evidence type="ECO:0000256" key="2">
    <source>
        <dbReference type="ARBA" id="ARBA00022448"/>
    </source>
</evidence>
<protein>
    <submittedName>
        <fullName evidence="8">Branched chain amino acid ABC transporter ATP-binding protein</fullName>
    </submittedName>
</protein>
<dbReference type="InterPro" id="IPR003593">
    <property type="entry name" value="AAA+_ATPase"/>
</dbReference>
<feature type="compositionally biased region" description="Acidic residues" evidence="6">
    <location>
        <begin position="1"/>
        <end position="13"/>
    </location>
</feature>
<dbReference type="EMBL" id="AOHW01000046">
    <property type="protein sequence ID" value="ELY37481.1"/>
    <property type="molecule type" value="Genomic_DNA"/>
</dbReference>
<feature type="domain" description="ABC transporter" evidence="7">
    <location>
        <begin position="25"/>
        <end position="260"/>
    </location>
</feature>
<dbReference type="GO" id="GO:0005524">
    <property type="term" value="F:ATP binding"/>
    <property type="evidence" value="ECO:0007669"/>
    <property type="project" value="UniProtKB-KW"/>
</dbReference>
<proteinExistence type="inferred from homology"/>
<dbReference type="STRING" id="1114856.GCA_000383975_00552"/>
<dbReference type="SUPFAM" id="SSF52540">
    <property type="entry name" value="P-loop containing nucleoside triphosphate hydrolases"/>
    <property type="match status" value="1"/>
</dbReference>
<keyword evidence="9" id="KW-1185">Reference proteome</keyword>
<dbReference type="Gene3D" id="3.40.50.300">
    <property type="entry name" value="P-loop containing nucleotide triphosphate hydrolases"/>
    <property type="match status" value="1"/>
</dbReference>
<keyword evidence="3" id="KW-0547">Nucleotide-binding</keyword>
<comment type="similarity">
    <text evidence="1">Belongs to the ABC transporter superfamily.</text>
</comment>
<evidence type="ECO:0000313" key="9">
    <source>
        <dbReference type="Proteomes" id="UP000011599"/>
    </source>
</evidence>
<dbReference type="OrthoDB" id="97750at2157"/>
<dbReference type="PANTHER" id="PTHR43820">
    <property type="entry name" value="HIGH-AFFINITY BRANCHED-CHAIN AMINO ACID TRANSPORT ATP-BINDING PROTEIN LIVF"/>
    <property type="match status" value="1"/>
</dbReference>
<dbReference type="PROSITE" id="PS50893">
    <property type="entry name" value="ABC_TRANSPORTER_2"/>
    <property type="match status" value="1"/>
</dbReference>
<organism evidence="8 9">
    <name type="scientific">Natronorubrum tibetense GA33</name>
    <dbReference type="NCBI Taxonomy" id="1114856"/>
    <lineage>
        <taxon>Archaea</taxon>
        <taxon>Methanobacteriati</taxon>
        <taxon>Methanobacteriota</taxon>
        <taxon>Stenosarchaea group</taxon>
        <taxon>Halobacteria</taxon>
        <taxon>Halobacteriales</taxon>
        <taxon>Natrialbaceae</taxon>
        <taxon>Natronorubrum</taxon>
    </lineage>
</organism>
<dbReference type="PATRIC" id="fig|1114856.3.peg.4206"/>
<dbReference type="RefSeq" id="WP_006092198.1">
    <property type="nucleotide sequence ID" value="NZ_AOHW01000046.1"/>
</dbReference>
<dbReference type="SMART" id="SM00382">
    <property type="entry name" value="AAA"/>
    <property type="match status" value="1"/>
</dbReference>